<dbReference type="GO" id="GO:0003723">
    <property type="term" value="F:RNA binding"/>
    <property type="evidence" value="ECO:0007669"/>
    <property type="project" value="InterPro"/>
</dbReference>
<dbReference type="EMBL" id="CP011797">
    <property type="protein sequence ID" value="ATX76644.1"/>
    <property type="molecule type" value="Genomic_DNA"/>
</dbReference>
<evidence type="ECO:0000256" key="8">
    <source>
        <dbReference type="ARBA" id="ARBA00041975"/>
    </source>
</evidence>
<evidence type="ECO:0000256" key="6">
    <source>
        <dbReference type="ARBA" id="ARBA00040675"/>
    </source>
</evidence>
<name>A0A2K8KTL5_9GAMM</name>
<keyword evidence="1" id="KW-0819">tRNA processing</keyword>
<evidence type="ECO:0000256" key="2">
    <source>
        <dbReference type="ARBA" id="ARBA00023235"/>
    </source>
</evidence>
<keyword evidence="11" id="KW-0456">Lyase</keyword>
<evidence type="ECO:0000259" key="10">
    <source>
        <dbReference type="Pfam" id="PF00849"/>
    </source>
</evidence>
<dbReference type="InterPro" id="IPR006145">
    <property type="entry name" value="PsdUridine_synth_RsuA/RluA"/>
</dbReference>
<evidence type="ECO:0000256" key="4">
    <source>
        <dbReference type="ARBA" id="ARBA00037670"/>
    </source>
</evidence>
<accession>A0A2K8KTL5</accession>
<dbReference type="Proteomes" id="UP000229757">
    <property type="component" value="Chromosome"/>
</dbReference>
<dbReference type="PANTHER" id="PTHR21600">
    <property type="entry name" value="MITOCHONDRIAL RNA PSEUDOURIDINE SYNTHASE"/>
    <property type="match status" value="1"/>
</dbReference>
<evidence type="ECO:0000313" key="11">
    <source>
        <dbReference type="EMBL" id="ATX76644.1"/>
    </source>
</evidence>
<dbReference type="PROSITE" id="PS01129">
    <property type="entry name" value="PSI_RLU"/>
    <property type="match status" value="1"/>
</dbReference>
<organism evidence="11 12">
    <name type="scientific">Reinekea forsetii</name>
    <dbReference type="NCBI Taxonomy" id="1336806"/>
    <lineage>
        <taxon>Bacteria</taxon>
        <taxon>Pseudomonadati</taxon>
        <taxon>Pseudomonadota</taxon>
        <taxon>Gammaproteobacteria</taxon>
        <taxon>Oceanospirillales</taxon>
        <taxon>Saccharospirillaceae</taxon>
        <taxon>Reinekea</taxon>
    </lineage>
</organism>
<dbReference type="KEGG" id="rfo:REIFOR_01498"/>
<evidence type="ECO:0000256" key="7">
    <source>
        <dbReference type="ARBA" id="ARBA00041803"/>
    </source>
</evidence>
<protein>
    <recommendedName>
        <fullName evidence="6">tRNA pseudouridine synthase C</fullName>
        <ecNumber evidence="5">5.4.99.26</ecNumber>
    </recommendedName>
    <alternativeName>
        <fullName evidence="8">tRNA pseudouridine(65) synthase</fullName>
    </alternativeName>
    <alternativeName>
        <fullName evidence="9">tRNA pseudouridylate synthase C</fullName>
    </alternativeName>
    <alternativeName>
        <fullName evidence="7">tRNA-uridine isomerase C</fullName>
    </alternativeName>
</protein>
<gene>
    <name evidence="11" type="ORF">REIFOR_01498</name>
</gene>
<evidence type="ECO:0000313" key="12">
    <source>
        <dbReference type="Proteomes" id="UP000229757"/>
    </source>
</evidence>
<evidence type="ECO:0000256" key="9">
    <source>
        <dbReference type="ARBA" id="ARBA00043049"/>
    </source>
</evidence>
<evidence type="ECO:0000256" key="3">
    <source>
        <dbReference type="ARBA" id="ARBA00036607"/>
    </source>
</evidence>
<dbReference type="InterPro" id="IPR020103">
    <property type="entry name" value="PsdUridine_synth_cat_dom_sf"/>
</dbReference>
<evidence type="ECO:0000256" key="1">
    <source>
        <dbReference type="ARBA" id="ARBA00022694"/>
    </source>
</evidence>
<dbReference type="InterPro" id="IPR006224">
    <property type="entry name" value="PsdUridine_synth_RluA-like_CS"/>
</dbReference>
<dbReference type="GO" id="GO:0008033">
    <property type="term" value="P:tRNA processing"/>
    <property type="evidence" value="ECO:0007669"/>
    <property type="project" value="UniProtKB-KW"/>
</dbReference>
<dbReference type="GO" id="GO:0160149">
    <property type="term" value="F:tRNA pseudouridine(65) synthase activity"/>
    <property type="evidence" value="ECO:0007669"/>
    <property type="project" value="UniProtKB-EC"/>
</dbReference>
<dbReference type="Gene3D" id="3.30.2350.10">
    <property type="entry name" value="Pseudouridine synthase"/>
    <property type="match status" value="1"/>
</dbReference>
<dbReference type="AlphaFoldDB" id="A0A2K8KTL5"/>
<dbReference type="Pfam" id="PF00849">
    <property type="entry name" value="PseudoU_synth_2"/>
    <property type="match status" value="1"/>
</dbReference>
<sequence>MIPELEVIFEDEWLLVVDKPPGLLMHPSWLDRHETDTLARRVKTYLAGQNQFGKVHTVHRLDRPTSGLVIIAKTDTVARHLAEQFRAQSVQKTYWAICRGFVPEQLAVDYALTEQLDKIGDKFAAKAPEAQSAQTDFRRQGCAELALPVSRYAQSRYSWVVCSPHTGRKHQIRRHLKHIRHPILGDTKHGCRHHNKVALAELGVTSLALRAVSIGFQHPVTDRWLEVQAPLTELWRQWLVRFGWR</sequence>
<keyword evidence="12" id="KW-1185">Reference proteome</keyword>
<dbReference type="PANTHER" id="PTHR21600:SF56">
    <property type="entry name" value="TRNA PSEUDOURIDINE SYNTHASE C"/>
    <property type="match status" value="1"/>
</dbReference>
<reference evidence="11 12" key="1">
    <citation type="journal article" date="2017" name="Environ. Microbiol.">
        <title>Genomic and physiological analyses of 'Reinekea forsetii' reveal a versatile opportunistic lifestyle during spring algae blooms.</title>
        <authorList>
            <person name="Avci B."/>
            <person name="Hahnke R.L."/>
            <person name="Chafee M."/>
            <person name="Fischer T."/>
            <person name="Gruber-Vodicka H."/>
            <person name="Tegetmeyer H.E."/>
            <person name="Harder J."/>
            <person name="Fuchs B.M."/>
            <person name="Amann R.I."/>
            <person name="Teeling H."/>
        </authorList>
    </citation>
    <scope>NUCLEOTIDE SEQUENCE [LARGE SCALE GENOMIC DNA]</scope>
    <source>
        <strain evidence="11 12">Hel1_31_D35</strain>
    </source>
</reference>
<dbReference type="GO" id="GO:0000455">
    <property type="term" value="P:enzyme-directed rRNA pseudouridine synthesis"/>
    <property type="evidence" value="ECO:0007669"/>
    <property type="project" value="TreeGrafter"/>
</dbReference>
<dbReference type="GO" id="GO:0016829">
    <property type="term" value="F:lyase activity"/>
    <property type="evidence" value="ECO:0007669"/>
    <property type="project" value="UniProtKB-KW"/>
</dbReference>
<dbReference type="InterPro" id="IPR050188">
    <property type="entry name" value="RluA_PseudoU_synthase"/>
</dbReference>
<feature type="domain" description="Pseudouridine synthase RsuA/RluA-like" evidence="10">
    <location>
        <begin position="14"/>
        <end position="178"/>
    </location>
</feature>
<dbReference type="RefSeq" id="WP_100256968.1">
    <property type="nucleotide sequence ID" value="NZ_CP011797.1"/>
</dbReference>
<proteinExistence type="predicted"/>
<dbReference type="SUPFAM" id="SSF55120">
    <property type="entry name" value="Pseudouridine synthase"/>
    <property type="match status" value="1"/>
</dbReference>
<dbReference type="OrthoDB" id="9807829at2"/>
<evidence type="ECO:0000256" key="5">
    <source>
        <dbReference type="ARBA" id="ARBA00038943"/>
    </source>
</evidence>
<dbReference type="EC" id="5.4.99.26" evidence="5"/>
<keyword evidence="2" id="KW-0413">Isomerase</keyword>
<comment type="catalytic activity">
    <reaction evidence="3">
        <text>uridine(65) in tRNA = pseudouridine(65) in tRNA</text>
        <dbReference type="Rhea" id="RHEA:42536"/>
        <dbReference type="Rhea" id="RHEA-COMP:10103"/>
        <dbReference type="Rhea" id="RHEA-COMP:10104"/>
        <dbReference type="ChEBI" id="CHEBI:65314"/>
        <dbReference type="ChEBI" id="CHEBI:65315"/>
        <dbReference type="EC" id="5.4.99.26"/>
    </reaction>
</comment>
<comment type="function">
    <text evidence="4">Responsible for synthesis of pseudouridine from uracil-65 in transfer RNAs.</text>
</comment>